<proteinExistence type="predicted"/>
<dbReference type="InterPro" id="IPR021860">
    <property type="entry name" value="Peptidase_S12_Pab87-rel_C"/>
</dbReference>
<name>A0A841KKM0_9HYPH</name>
<dbReference type="InterPro" id="IPR050491">
    <property type="entry name" value="AmpC-like"/>
</dbReference>
<organism evidence="4 5">
    <name type="scientific">Chelatococcus composti</name>
    <dbReference type="NCBI Taxonomy" id="1743235"/>
    <lineage>
        <taxon>Bacteria</taxon>
        <taxon>Pseudomonadati</taxon>
        <taxon>Pseudomonadota</taxon>
        <taxon>Alphaproteobacteria</taxon>
        <taxon>Hyphomicrobiales</taxon>
        <taxon>Chelatococcaceae</taxon>
        <taxon>Chelatococcus</taxon>
    </lineage>
</organism>
<dbReference type="PANTHER" id="PTHR46825">
    <property type="entry name" value="D-ALANYL-D-ALANINE-CARBOXYPEPTIDASE/ENDOPEPTIDASE AMPH"/>
    <property type="match status" value="1"/>
</dbReference>
<gene>
    <name evidence="4" type="ORF">HNQ73_003580</name>
</gene>
<feature type="domain" description="Peptidase S12 Pab87-related C-terminal" evidence="3">
    <location>
        <begin position="413"/>
        <end position="501"/>
    </location>
</feature>
<sequence length="523" mass="57096">MGLALGLLASIPTEASNMIRRADVQAVVPRIEAHVRKTMQEWNTPGLAVGIVAEDELVYAQGFGVREVGGTAPVTPETVFQIGSTTKAFLGVTLAMLVDDGALDWDDRVIDHAPGFRLMDPWVTREFRIRDLLAQRSGLPAYVATNMMTYGYDADDIIRALEHFRPVSSFRSSFAYQNAFHLVAGQIVAQRSGAQAWADVLRTRLLEPIGMTSTSATADGLRQAFEHASGHRSDTEENVVDPLGMFPYNAEGAGGLNSSVRDLARWLRLHLNGGVLDGTRVISQAELQETYAPLVLITGPMHELLRLGDSDLISYATGWIVHSTPEGRVIEHGGGTTGFVSYVGFDPDRRFGVVVLVNQSVTFGNGIAAPLGRYIMDALQGRPESDYAAQILAATRKALAEEREQEALDARYSLPPEALEAYTGRYESPVLGQIEIVRDADGTLGFELGPQRLAVRLEPRPNDVFIATIPAVVRDGDPYTDRVRLHFQSDETGRMAQIHWLGGTDQAGQPPFRRVDTSDAGTR</sequence>
<dbReference type="InterPro" id="IPR001466">
    <property type="entry name" value="Beta-lactam-related"/>
</dbReference>
<accession>A0A841KKM0</accession>
<dbReference type="Gene3D" id="2.40.128.600">
    <property type="match status" value="1"/>
</dbReference>
<comment type="caution">
    <text evidence="4">The sequence shown here is derived from an EMBL/GenBank/DDBJ whole genome shotgun (WGS) entry which is preliminary data.</text>
</comment>
<evidence type="ECO:0000259" key="2">
    <source>
        <dbReference type="Pfam" id="PF00144"/>
    </source>
</evidence>
<evidence type="ECO:0000313" key="4">
    <source>
        <dbReference type="EMBL" id="MBB6169923.1"/>
    </source>
</evidence>
<evidence type="ECO:0000313" key="5">
    <source>
        <dbReference type="Proteomes" id="UP000588017"/>
    </source>
</evidence>
<protein>
    <submittedName>
        <fullName evidence="4">CubicO group peptidase (Beta-lactamase class C family)</fullName>
    </submittedName>
</protein>
<evidence type="ECO:0000259" key="3">
    <source>
        <dbReference type="Pfam" id="PF11954"/>
    </source>
</evidence>
<dbReference type="Pfam" id="PF11954">
    <property type="entry name" value="DUF3471"/>
    <property type="match status" value="1"/>
</dbReference>
<dbReference type="Gene3D" id="3.40.710.10">
    <property type="entry name" value="DD-peptidase/beta-lactamase superfamily"/>
    <property type="match status" value="1"/>
</dbReference>
<dbReference type="SUPFAM" id="SSF56601">
    <property type="entry name" value="beta-lactamase/transpeptidase-like"/>
    <property type="match status" value="1"/>
</dbReference>
<reference evidence="4 5" key="1">
    <citation type="submission" date="2020-08" db="EMBL/GenBank/DDBJ databases">
        <title>Genomic Encyclopedia of Type Strains, Phase IV (KMG-IV): sequencing the most valuable type-strain genomes for metagenomic binning, comparative biology and taxonomic classification.</title>
        <authorList>
            <person name="Goeker M."/>
        </authorList>
    </citation>
    <scope>NUCLEOTIDE SEQUENCE [LARGE SCALE GENOMIC DNA]</scope>
    <source>
        <strain evidence="4 5">DSM 101465</strain>
    </source>
</reference>
<dbReference type="PANTHER" id="PTHR46825:SF15">
    <property type="entry name" value="BETA-LACTAMASE-RELATED DOMAIN-CONTAINING PROTEIN"/>
    <property type="match status" value="1"/>
</dbReference>
<dbReference type="AlphaFoldDB" id="A0A841KKM0"/>
<dbReference type="Pfam" id="PF00144">
    <property type="entry name" value="Beta-lactamase"/>
    <property type="match status" value="1"/>
</dbReference>
<feature type="domain" description="Beta-lactamase-related" evidence="2">
    <location>
        <begin position="32"/>
        <end position="362"/>
    </location>
</feature>
<dbReference type="RefSeq" id="WP_183336744.1">
    <property type="nucleotide sequence ID" value="NZ_BMHX01000017.1"/>
</dbReference>
<dbReference type="Proteomes" id="UP000588017">
    <property type="component" value="Unassembled WGS sequence"/>
</dbReference>
<dbReference type="InterPro" id="IPR012338">
    <property type="entry name" value="Beta-lactam/transpept-like"/>
</dbReference>
<feature type="compositionally biased region" description="Basic and acidic residues" evidence="1">
    <location>
        <begin position="513"/>
        <end position="523"/>
    </location>
</feature>
<feature type="region of interest" description="Disordered" evidence="1">
    <location>
        <begin position="502"/>
        <end position="523"/>
    </location>
</feature>
<keyword evidence="5" id="KW-1185">Reference proteome</keyword>
<evidence type="ECO:0000256" key="1">
    <source>
        <dbReference type="SAM" id="MobiDB-lite"/>
    </source>
</evidence>
<dbReference type="EMBL" id="JACHEH010000018">
    <property type="protein sequence ID" value="MBB6169923.1"/>
    <property type="molecule type" value="Genomic_DNA"/>
</dbReference>